<dbReference type="InterPro" id="IPR002734">
    <property type="entry name" value="RibDG_C"/>
</dbReference>
<evidence type="ECO:0000313" key="5">
    <source>
        <dbReference type="EMBL" id="SFQ60193.1"/>
    </source>
</evidence>
<evidence type="ECO:0000256" key="3">
    <source>
        <dbReference type="ARBA" id="ARBA00023002"/>
    </source>
</evidence>
<proteinExistence type="predicted"/>
<dbReference type="GO" id="GO:0009231">
    <property type="term" value="P:riboflavin biosynthetic process"/>
    <property type="evidence" value="ECO:0007669"/>
    <property type="project" value="InterPro"/>
</dbReference>
<dbReference type="OrthoDB" id="5243299at2"/>
<feature type="domain" description="Bacterial bifunctional deaminase-reductase C-terminal" evidence="4">
    <location>
        <begin position="50"/>
        <end position="249"/>
    </location>
</feature>
<dbReference type="InterPro" id="IPR024072">
    <property type="entry name" value="DHFR-like_dom_sf"/>
</dbReference>
<dbReference type="GO" id="GO:0008703">
    <property type="term" value="F:5-amino-6-(5-phosphoribosylamino)uracil reductase activity"/>
    <property type="evidence" value="ECO:0007669"/>
    <property type="project" value="InterPro"/>
</dbReference>
<keyword evidence="3" id="KW-0560">Oxidoreductase</keyword>
<evidence type="ECO:0000256" key="1">
    <source>
        <dbReference type="ARBA" id="ARBA00005104"/>
    </source>
</evidence>
<dbReference type="Proteomes" id="UP000198727">
    <property type="component" value="Unassembled WGS sequence"/>
</dbReference>
<dbReference type="AlphaFoldDB" id="A0A1I5ZV16"/>
<accession>A0A1I5ZV16</accession>
<protein>
    <submittedName>
        <fullName evidence="5">Pyrimidine reductase, riboflavin biosynthesis</fullName>
    </submittedName>
</protein>
<dbReference type="STRING" id="587909.SAMN05421810_110148"/>
<sequence length="268" mass="28535">MAHARLPCWDEGVQILWPTPRDGGAPTALTALTDADLDRLYGYPEHLDRPWVQANFVASADGAVTLDGRSEGLSHPADKRIFLHGRDLADVVLVGAGTVEAEGYRGARPRPRRRELGRPEVPPIAVVSGRCTVRPDAPVVTDTRVPPIVFTTEAAPIERRKALAAAGAEVVVTGERAVDLRAMLDELGGRGLYRVDCEGGPHLFAGLLAEDLVDQLCLTVAPLAAGAGAGRIVEGLPSPEARALRLASVLHEDGFLMLRYRRDPGGSG</sequence>
<keyword evidence="2" id="KW-0521">NADP</keyword>
<dbReference type="Pfam" id="PF01872">
    <property type="entry name" value="RibD_C"/>
    <property type="match status" value="1"/>
</dbReference>
<comment type="pathway">
    <text evidence="1">Cofactor biosynthesis; riboflavin biosynthesis.</text>
</comment>
<dbReference type="PANTHER" id="PTHR38011:SF7">
    <property type="entry name" value="2,5-DIAMINO-6-RIBOSYLAMINO-4(3H)-PYRIMIDINONE 5'-PHOSPHATE REDUCTASE"/>
    <property type="match status" value="1"/>
</dbReference>
<dbReference type="Gene3D" id="3.40.430.10">
    <property type="entry name" value="Dihydrofolate Reductase, subunit A"/>
    <property type="match status" value="1"/>
</dbReference>
<keyword evidence="6" id="KW-1185">Reference proteome</keyword>
<dbReference type="InterPro" id="IPR050765">
    <property type="entry name" value="Riboflavin_Biosynth_HTPR"/>
</dbReference>
<evidence type="ECO:0000259" key="4">
    <source>
        <dbReference type="Pfam" id="PF01872"/>
    </source>
</evidence>
<organism evidence="5 6">
    <name type="scientific">Amycolatopsis arida</name>
    <dbReference type="NCBI Taxonomy" id="587909"/>
    <lineage>
        <taxon>Bacteria</taxon>
        <taxon>Bacillati</taxon>
        <taxon>Actinomycetota</taxon>
        <taxon>Actinomycetes</taxon>
        <taxon>Pseudonocardiales</taxon>
        <taxon>Pseudonocardiaceae</taxon>
        <taxon>Amycolatopsis</taxon>
    </lineage>
</organism>
<dbReference type="PANTHER" id="PTHR38011">
    <property type="entry name" value="DIHYDROFOLATE REDUCTASE FAMILY PROTEIN (AFU_ORTHOLOGUE AFUA_8G06820)"/>
    <property type="match status" value="1"/>
</dbReference>
<evidence type="ECO:0000313" key="6">
    <source>
        <dbReference type="Proteomes" id="UP000198727"/>
    </source>
</evidence>
<evidence type="ECO:0000256" key="2">
    <source>
        <dbReference type="ARBA" id="ARBA00022857"/>
    </source>
</evidence>
<gene>
    <name evidence="5" type="ORF">SAMN05421810_110148</name>
</gene>
<name>A0A1I5ZV16_9PSEU</name>
<dbReference type="SUPFAM" id="SSF53597">
    <property type="entry name" value="Dihydrofolate reductase-like"/>
    <property type="match status" value="1"/>
</dbReference>
<reference evidence="6" key="1">
    <citation type="submission" date="2016-10" db="EMBL/GenBank/DDBJ databases">
        <authorList>
            <person name="Varghese N."/>
            <person name="Submissions S."/>
        </authorList>
    </citation>
    <scope>NUCLEOTIDE SEQUENCE [LARGE SCALE GENOMIC DNA]</scope>
    <source>
        <strain evidence="6">CGMCC 4.5579</strain>
    </source>
</reference>
<dbReference type="EMBL" id="FOWW01000010">
    <property type="protein sequence ID" value="SFQ60193.1"/>
    <property type="molecule type" value="Genomic_DNA"/>
</dbReference>
<dbReference type="RefSeq" id="WP_092534908.1">
    <property type="nucleotide sequence ID" value="NZ_FOWW01000010.1"/>
</dbReference>